<evidence type="ECO:0000313" key="3">
    <source>
        <dbReference type="EMBL" id="KWT68179.1"/>
    </source>
</evidence>
<dbReference type="PANTHER" id="PTHR43639">
    <property type="entry name" value="OXIDOREDUCTASE, SHORT-CHAIN DEHYDROGENASE/REDUCTASE FAMILY (AFU_ORTHOLOGUE AFUA_5G02870)"/>
    <property type="match status" value="1"/>
</dbReference>
<name>A0A109BG52_HYPSL</name>
<reference evidence="3 4" key="1">
    <citation type="submission" date="2015-10" db="EMBL/GenBank/DDBJ databases">
        <title>Transcriptomic analysis of a linuron degrading triple-species bacterial consortium.</title>
        <authorList>
            <person name="Albers P."/>
        </authorList>
    </citation>
    <scope>NUCLEOTIDE SEQUENCE [LARGE SCALE GENOMIC DNA]</scope>
    <source>
        <strain evidence="3 4">WDL6</strain>
    </source>
</reference>
<dbReference type="InterPro" id="IPR002347">
    <property type="entry name" value="SDR_fam"/>
</dbReference>
<dbReference type="InterPro" id="IPR036291">
    <property type="entry name" value="NAD(P)-bd_dom_sf"/>
</dbReference>
<dbReference type="PANTHER" id="PTHR43639:SF1">
    <property type="entry name" value="SHORT-CHAIN DEHYDROGENASE_REDUCTASE FAMILY PROTEIN"/>
    <property type="match status" value="1"/>
</dbReference>
<dbReference type="CDD" id="cd05233">
    <property type="entry name" value="SDR_c"/>
    <property type="match status" value="1"/>
</dbReference>
<proteinExistence type="inferred from homology"/>
<keyword evidence="2" id="KW-0560">Oxidoreductase</keyword>
<dbReference type="EMBL" id="LMTR01000061">
    <property type="protein sequence ID" value="KWT68179.1"/>
    <property type="molecule type" value="Genomic_DNA"/>
</dbReference>
<dbReference type="Gene3D" id="3.40.50.720">
    <property type="entry name" value="NAD(P)-binding Rossmann-like Domain"/>
    <property type="match status" value="1"/>
</dbReference>
<evidence type="ECO:0000256" key="2">
    <source>
        <dbReference type="ARBA" id="ARBA00023002"/>
    </source>
</evidence>
<sequence>MLMTVMGRDSSASYYGELAGVRALITGLSPTCGVDIARKFADHRARLVVHADAISPEMDAITTVLAERASEVKLFTDACRDTESAVRFAQTAVQAYGSLDVVINLVDISEDEMAAHSDMADVEDLVAEKLTMPVHVTRIVANRMRLTLNEGMVLNVLKLPAPRTYAQAAMAGIARQALAAVTRGEAQQWAPQGIRVNAVAPTTTVVDEFTPPTSEPDIAALALYLATKPARSLTGQVFDAAGMARRGC</sequence>
<evidence type="ECO:0000256" key="1">
    <source>
        <dbReference type="ARBA" id="ARBA00006484"/>
    </source>
</evidence>
<organism evidence="3 4">
    <name type="scientific">Hyphomicrobium sulfonivorans</name>
    <dbReference type="NCBI Taxonomy" id="121290"/>
    <lineage>
        <taxon>Bacteria</taxon>
        <taxon>Pseudomonadati</taxon>
        <taxon>Pseudomonadota</taxon>
        <taxon>Alphaproteobacteria</taxon>
        <taxon>Hyphomicrobiales</taxon>
        <taxon>Hyphomicrobiaceae</taxon>
        <taxon>Hyphomicrobium</taxon>
    </lineage>
</organism>
<dbReference type="AlphaFoldDB" id="A0A109BG52"/>
<dbReference type="PRINTS" id="PR00081">
    <property type="entry name" value="GDHRDH"/>
</dbReference>
<evidence type="ECO:0000313" key="4">
    <source>
        <dbReference type="Proteomes" id="UP000059074"/>
    </source>
</evidence>
<dbReference type="Proteomes" id="UP000059074">
    <property type="component" value="Unassembled WGS sequence"/>
</dbReference>
<gene>
    <name evidence="3" type="ORF">APY04_1854</name>
</gene>
<dbReference type="SUPFAM" id="SSF51735">
    <property type="entry name" value="NAD(P)-binding Rossmann-fold domains"/>
    <property type="match status" value="1"/>
</dbReference>
<comment type="caution">
    <text evidence="3">The sequence shown here is derived from an EMBL/GenBank/DDBJ whole genome shotgun (WGS) entry which is preliminary data.</text>
</comment>
<dbReference type="PATRIC" id="fig|121290.4.peg.2519"/>
<dbReference type="GO" id="GO:0016491">
    <property type="term" value="F:oxidoreductase activity"/>
    <property type="evidence" value="ECO:0007669"/>
    <property type="project" value="UniProtKB-KW"/>
</dbReference>
<comment type="similarity">
    <text evidence="1">Belongs to the short-chain dehydrogenases/reductases (SDR) family.</text>
</comment>
<keyword evidence="4" id="KW-1185">Reference proteome</keyword>
<dbReference type="STRING" id="121290.APY04_1854"/>
<protein>
    <submittedName>
        <fullName evidence="3">Oxidoreductase, short-chain dehydrogenase/reductase family</fullName>
    </submittedName>
</protein>
<accession>A0A109BG52</accession>
<dbReference type="Pfam" id="PF00106">
    <property type="entry name" value="adh_short"/>
    <property type="match status" value="1"/>
</dbReference>